<organism evidence="2 3">
    <name type="scientific">Winogradskyella endarachnes</name>
    <dbReference type="NCBI Taxonomy" id="2681965"/>
    <lineage>
        <taxon>Bacteria</taxon>
        <taxon>Pseudomonadati</taxon>
        <taxon>Bacteroidota</taxon>
        <taxon>Flavobacteriia</taxon>
        <taxon>Flavobacteriales</taxon>
        <taxon>Flavobacteriaceae</taxon>
        <taxon>Winogradskyella</taxon>
    </lineage>
</organism>
<dbReference type="Pfam" id="PF13715">
    <property type="entry name" value="CarbopepD_reg_2"/>
    <property type="match status" value="1"/>
</dbReference>
<keyword evidence="1" id="KW-0812">Transmembrane</keyword>
<name>A0A6L6UCU9_9FLAO</name>
<dbReference type="EMBL" id="WOWS01000003">
    <property type="protein sequence ID" value="MUU78762.1"/>
    <property type="molecule type" value="Genomic_DNA"/>
</dbReference>
<evidence type="ECO:0000313" key="2">
    <source>
        <dbReference type="EMBL" id="MUU78762.1"/>
    </source>
</evidence>
<keyword evidence="3" id="KW-1185">Reference proteome</keyword>
<gene>
    <name evidence="2" type="ORF">GN138_09930</name>
</gene>
<proteinExistence type="predicted"/>
<dbReference type="AlphaFoldDB" id="A0A6L6UCU9"/>
<comment type="caution">
    <text evidence="2">The sequence shown here is derived from an EMBL/GenBank/DDBJ whole genome shotgun (WGS) entry which is preliminary data.</text>
</comment>
<keyword evidence="1" id="KW-0472">Membrane</keyword>
<accession>A0A6L6UCU9</accession>
<dbReference type="RefSeq" id="WP_157363646.1">
    <property type="nucleotide sequence ID" value="NZ_WOWS01000003.1"/>
</dbReference>
<evidence type="ECO:0000256" key="1">
    <source>
        <dbReference type="SAM" id="Phobius"/>
    </source>
</evidence>
<dbReference type="Gene3D" id="2.60.40.1120">
    <property type="entry name" value="Carboxypeptidase-like, regulatory domain"/>
    <property type="match status" value="1"/>
</dbReference>
<protein>
    <recommendedName>
        <fullName evidence="4">Carboxypeptidase-like regulatory domain-containing protein</fullName>
    </recommendedName>
</protein>
<keyword evidence="1" id="KW-1133">Transmembrane helix</keyword>
<dbReference type="SUPFAM" id="SSF49464">
    <property type="entry name" value="Carboxypeptidase regulatory domain-like"/>
    <property type="match status" value="1"/>
</dbReference>
<reference evidence="2 3" key="1">
    <citation type="submission" date="2019-12" db="EMBL/GenBank/DDBJ databases">
        <authorList>
            <person name="Li J."/>
        </authorList>
    </citation>
    <scope>NUCLEOTIDE SEQUENCE [LARGE SCALE GENOMIC DNA]</scope>
    <source>
        <strain evidence="2 3">HL2-2</strain>
    </source>
</reference>
<evidence type="ECO:0008006" key="4">
    <source>
        <dbReference type="Google" id="ProtNLM"/>
    </source>
</evidence>
<dbReference type="Proteomes" id="UP000478208">
    <property type="component" value="Unassembled WGS sequence"/>
</dbReference>
<sequence>MKTQLTLPKSQHLNLFSITSFILLLFFSFNPIIAQTNSTPITIKTTEKERTVKGIVSDETERLLGVNILLEGTTTGTTTNEKGEFTFPKKLKTGDILLFSYLGYETQKVVIKDDTSFIKLKLTLDDVTMIGTLDARKPYKSKRKN</sequence>
<dbReference type="InterPro" id="IPR008969">
    <property type="entry name" value="CarboxyPept-like_regulatory"/>
</dbReference>
<evidence type="ECO:0000313" key="3">
    <source>
        <dbReference type="Proteomes" id="UP000478208"/>
    </source>
</evidence>
<feature type="transmembrane region" description="Helical" evidence="1">
    <location>
        <begin position="12"/>
        <end position="33"/>
    </location>
</feature>